<keyword evidence="1 5" id="KW-0597">Phosphoprotein</keyword>
<gene>
    <name evidence="8" type="ORF">F0L68_23560</name>
</gene>
<evidence type="ECO:0000256" key="3">
    <source>
        <dbReference type="ARBA" id="ARBA00023125"/>
    </source>
</evidence>
<dbReference type="GO" id="GO:0000160">
    <property type="term" value="P:phosphorelay signal transduction system"/>
    <property type="evidence" value="ECO:0007669"/>
    <property type="project" value="InterPro"/>
</dbReference>
<dbReference type="EMBL" id="VUOB01000041">
    <property type="protein sequence ID" value="KAA2258895.1"/>
    <property type="molecule type" value="Genomic_DNA"/>
</dbReference>
<dbReference type="GO" id="GO:0006355">
    <property type="term" value="P:regulation of DNA-templated transcription"/>
    <property type="evidence" value="ECO:0007669"/>
    <property type="project" value="InterPro"/>
</dbReference>
<dbReference type="InterPro" id="IPR001789">
    <property type="entry name" value="Sig_transdc_resp-reg_receiver"/>
</dbReference>
<dbReference type="InterPro" id="IPR039420">
    <property type="entry name" value="WalR-like"/>
</dbReference>
<feature type="domain" description="HTH luxR-type" evidence="6">
    <location>
        <begin position="153"/>
        <end position="218"/>
    </location>
</feature>
<reference evidence="8 9" key="2">
    <citation type="submission" date="2019-09" db="EMBL/GenBank/DDBJ databases">
        <authorList>
            <person name="Jin C."/>
        </authorList>
    </citation>
    <scope>NUCLEOTIDE SEQUENCE [LARGE SCALE GENOMIC DNA]</scope>
    <source>
        <strain evidence="8 9">AN110305</strain>
    </source>
</reference>
<name>A0A5B2X6R1_9PSEU</name>
<dbReference type="SUPFAM" id="SSF46894">
    <property type="entry name" value="C-terminal effector domain of the bipartite response regulators"/>
    <property type="match status" value="1"/>
</dbReference>
<evidence type="ECO:0000256" key="5">
    <source>
        <dbReference type="PROSITE-ProRule" id="PRU00169"/>
    </source>
</evidence>
<accession>A0A5B2X6R1</accession>
<dbReference type="SUPFAM" id="SSF52172">
    <property type="entry name" value="CheY-like"/>
    <property type="match status" value="1"/>
</dbReference>
<keyword evidence="3" id="KW-0238">DNA-binding</keyword>
<dbReference type="PANTHER" id="PTHR43214:SF24">
    <property type="entry name" value="TRANSCRIPTIONAL REGULATORY PROTEIN NARL-RELATED"/>
    <property type="match status" value="1"/>
</dbReference>
<dbReference type="SMART" id="SM00448">
    <property type="entry name" value="REC"/>
    <property type="match status" value="1"/>
</dbReference>
<evidence type="ECO:0000259" key="7">
    <source>
        <dbReference type="PROSITE" id="PS50110"/>
    </source>
</evidence>
<dbReference type="PROSITE" id="PS50043">
    <property type="entry name" value="HTH_LUXR_2"/>
    <property type="match status" value="1"/>
</dbReference>
<dbReference type="AlphaFoldDB" id="A0A5B2X6R1"/>
<evidence type="ECO:0000256" key="4">
    <source>
        <dbReference type="ARBA" id="ARBA00023163"/>
    </source>
</evidence>
<sequence>MLDEPAEEGTVRVLVVDDHPLFRFGLCAVLATVPGIAVAGEASTGRAAIAAAAALKPDVVVMDLHLPDLSGVEATRQIVRDRPHTGVLVLTMFDDDESVFTAMRAGARGYLLKGAGQDEIVRAVRGVAGGEAIFGPAVAVRVLGFFNHPPAAPAAVFPDLTGREREVLELIARGHSNSDIARSLVLSPKTVRNHVSNIFAKLHVADRAQAIVRAREAGLGESPRGG</sequence>
<feature type="modified residue" description="4-aspartylphosphate" evidence="5">
    <location>
        <position position="63"/>
    </location>
</feature>
<dbReference type="Proteomes" id="UP000323454">
    <property type="component" value="Unassembled WGS sequence"/>
</dbReference>
<dbReference type="Pfam" id="PF00196">
    <property type="entry name" value="GerE"/>
    <property type="match status" value="1"/>
</dbReference>
<evidence type="ECO:0000313" key="9">
    <source>
        <dbReference type="Proteomes" id="UP000323454"/>
    </source>
</evidence>
<dbReference type="GO" id="GO:0003677">
    <property type="term" value="F:DNA binding"/>
    <property type="evidence" value="ECO:0007669"/>
    <property type="project" value="UniProtKB-KW"/>
</dbReference>
<comment type="caution">
    <text evidence="8">The sequence shown here is derived from an EMBL/GenBank/DDBJ whole genome shotgun (WGS) entry which is preliminary data.</text>
</comment>
<keyword evidence="4" id="KW-0804">Transcription</keyword>
<keyword evidence="9" id="KW-1185">Reference proteome</keyword>
<reference evidence="8 9" key="1">
    <citation type="submission" date="2019-09" db="EMBL/GenBank/DDBJ databases">
        <title>Goodfellowia gen. nov., a new genus of the Pseudonocardineae related to Actinoalloteichus, containing Goodfellowia coeruleoviolacea gen. nov., comb. nov. gen. nov., comb. nov.</title>
        <authorList>
            <person name="Labeda D."/>
        </authorList>
    </citation>
    <scope>NUCLEOTIDE SEQUENCE [LARGE SCALE GENOMIC DNA]</scope>
    <source>
        <strain evidence="8 9">AN110305</strain>
    </source>
</reference>
<keyword evidence="2" id="KW-0805">Transcription regulation</keyword>
<evidence type="ECO:0000256" key="1">
    <source>
        <dbReference type="ARBA" id="ARBA00022553"/>
    </source>
</evidence>
<dbReference type="InterPro" id="IPR011006">
    <property type="entry name" value="CheY-like_superfamily"/>
</dbReference>
<evidence type="ECO:0000313" key="8">
    <source>
        <dbReference type="EMBL" id="KAA2258895.1"/>
    </source>
</evidence>
<dbReference type="RefSeq" id="WP_149851964.1">
    <property type="nucleotide sequence ID" value="NZ_VUOB01000041.1"/>
</dbReference>
<dbReference type="CDD" id="cd06170">
    <property type="entry name" value="LuxR_C_like"/>
    <property type="match status" value="1"/>
</dbReference>
<dbReference type="InterPro" id="IPR058245">
    <property type="entry name" value="NreC/VraR/RcsB-like_REC"/>
</dbReference>
<dbReference type="SMART" id="SM00421">
    <property type="entry name" value="HTH_LUXR"/>
    <property type="match status" value="1"/>
</dbReference>
<evidence type="ECO:0000259" key="6">
    <source>
        <dbReference type="PROSITE" id="PS50043"/>
    </source>
</evidence>
<proteinExistence type="predicted"/>
<feature type="domain" description="Response regulatory" evidence="7">
    <location>
        <begin position="12"/>
        <end position="128"/>
    </location>
</feature>
<dbReference type="PROSITE" id="PS50110">
    <property type="entry name" value="RESPONSE_REGULATORY"/>
    <property type="match status" value="1"/>
</dbReference>
<organism evidence="8 9">
    <name type="scientific">Solihabitans fulvus</name>
    <dbReference type="NCBI Taxonomy" id="1892852"/>
    <lineage>
        <taxon>Bacteria</taxon>
        <taxon>Bacillati</taxon>
        <taxon>Actinomycetota</taxon>
        <taxon>Actinomycetes</taxon>
        <taxon>Pseudonocardiales</taxon>
        <taxon>Pseudonocardiaceae</taxon>
        <taxon>Solihabitans</taxon>
    </lineage>
</organism>
<dbReference type="Pfam" id="PF00072">
    <property type="entry name" value="Response_reg"/>
    <property type="match status" value="1"/>
</dbReference>
<dbReference type="CDD" id="cd17535">
    <property type="entry name" value="REC_NarL-like"/>
    <property type="match status" value="1"/>
</dbReference>
<protein>
    <submittedName>
        <fullName evidence="8">Response regulator transcription factor</fullName>
    </submittedName>
</protein>
<dbReference type="Gene3D" id="3.40.50.2300">
    <property type="match status" value="1"/>
</dbReference>
<dbReference type="OrthoDB" id="9808843at2"/>
<dbReference type="PANTHER" id="PTHR43214">
    <property type="entry name" value="TWO-COMPONENT RESPONSE REGULATOR"/>
    <property type="match status" value="1"/>
</dbReference>
<dbReference type="InterPro" id="IPR000792">
    <property type="entry name" value="Tscrpt_reg_LuxR_C"/>
</dbReference>
<evidence type="ECO:0000256" key="2">
    <source>
        <dbReference type="ARBA" id="ARBA00023015"/>
    </source>
</evidence>
<dbReference type="InterPro" id="IPR016032">
    <property type="entry name" value="Sig_transdc_resp-reg_C-effctor"/>
</dbReference>
<dbReference type="PROSITE" id="PS00622">
    <property type="entry name" value="HTH_LUXR_1"/>
    <property type="match status" value="1"/>
</dbReference>
<dbReference type="PRINTS" id="PR00038">
    <property type="entry name" value="HTHLUXR"/>
</dbReference>